<evidence type="ECO:0000313" key="2">
    <source>
        <dbReference type="Proteomes" id="UP000194903"/>
    </source>
</evidence>
<dbReference type="NCBIfam" id="NF047593">
    <property type="entry name" value="IS66_ISAeme5_TnpA"/>
    <property type="match status" value="1"/>
</dbReference>
<dbReference type="GO" id="GO:0043565">
    <property type="term" value="F:sequence-specific DNA binding"/>
    <property type="evidence" value="ECO:0007669"/>
    <property type="project" value="InterPro"/>
</dbReference>
<sequence>MSEVIQVRSQYRMREWAKIIQECEASGLSNKEFCEQNGVSIKSYYYWLRKLREAAMHQNQPSLVQLTSTTDECNRIDDMIHIQFRSARLDLPGNTDAEAVIAILRSLQSL</sequence>
<dbReference type="AlphaFoldDB" id="A0A252F629"/>
<name>A0A252F629_9FIRM</name>
<evidence type="ECO:0008006" key="3">
    <source>
        <dbReference type="Google" id="ProtNLM"/>
    </source>
</evidence>
<dbReference type="OrthoDB" id="9808061at2"/>
<dbReference type="InterPro" id="IPR002514">
    <property type="entry name" value="Transposase_8"/>
</dbReference>
<protein>
    <recommendedName>
        <fullName evidence="3">Transposase</fullName>
    </recommendedName>
</protein>
<dbReference type="GO" id="GO:0006313">
    <property type="term" value="P:DNA transposition"/>
    <property type="evidence" value="ECO:0007669"/>
    <property type="project" value="InterPro"/>
</dbReference>
<dbReference type="Proteomes" id="UP000194903">
    <property type="component" value="Unassembled WGS sequence"/>
</dbReference>
<dbReference type="InterPro" id="IPR010921">
    <property type="entry name" value="Trp_repressor/repl_initiator"/>
</dbReference>
<organism evidence="1 2">
    <name type="scientific">Butyricicoccus porcorum</name>
    <dbReference type="NCBI Taxonomy" id="1945634"/>
    <lineage>
        <taxon>Bacteria</taxon>
        <taxon>Bacillati</taxon>
        <taxon>Bacillota</taxon>
        <taxon>Clostridia</taxon>
        <taxon>Eubacteriales</taxon>
        <taxon>Butyricicoccaceae</taxon>
        <taxon>Butyricicoccus</taxon>
    </lineage>
</organism>
<dbReference type="GO" id="GO:0004803">
    <property type="term" value="F:transposase activity"/>
    <property type="evidence" value="ECO:0007669"/>
    <property type="project" value="InterPro"/>
</dbReference>
<dbReference type="EMBL" id="NHOC01000003">
    <property type="protein sequence ID" value="OUM21214.1"/>
    <property type="molecule type" value="Genomic_DNA"/>
</dbReference>
<dbReference type="SUPFAM" id="SSF48295">
    <property type="entry name" value="TrpR-like"/>
    <property type="match status" value="1"/>
</dbReference>
<accession>A0A252F629</accession>
<evidence type="ECO:0000313" key="1">
    <source>
        <dbReference type="EMBL" id="OUM21214.1"/>
    </source>
</evidence>
<comment type="caution">
    <text evidence="1">The sequence shown here is derived from an EMBL/GenBank/DDBJ whole genome shotgun (WGS) entry which is preliminary data.</text>
</comment>
<reference evidence="1 2" key="1">
    <citation type="submission" date="2017-05" db="EMBL/GenBank/DDBJ databases">
        <title>Butyricicoccus porcorum sp. nov. a butyrate-producing bacterium from the swine intestinal tract.</title>
        <authorList>
            <person name="Trachsel J."/>
            <person name="Humphrey S."/>
            <person name="Allen H.K."/>
        </authorList>
    </citation>
    <scope>NUCLEOTIDE SEQUENCE [LARGE SCALE GENOMIC DNA]</scope>
    <source>
        <strain evidence="1">BB10</strain>
    </source>
</reference>
<proteinExistence type="predicted"/>
<keyword evidence="2" id="KW-1185">Reference proteome</keyword>
<dbReference type="Pfam" id="PF01527">
    <property type="entry name" value="HTH_Tnp_1"/>
    <property type="match status" value="1"/>
</dbReference>
<dbReference type="RefSeq" id="WP_087018033.1">
    <property type="nucleotide sequence ID" value="NZ_NHOC01000003.1"/>
</dbReference>
<gene>
    <name evidence="1" type="ORF">CBW42_04060</name>
</gene>